<name>A0A1S1R1U5_9ACTN</name>
<dbReference type="EMBL" id="MAXA01000091">
    <property type="protein sequence ID" value="OHV39691.1"/>
    <property type="molecule type" value="Genomic_DNA"/>
</dbReference>
<dbReference type="RefSeq" id="WP_071061055.1">
    <property type="nucleotide sequence ID" value="NZ_MAXA01000091.1"/>
</dbReference>
<reference evidence="2" key="1">
    <citation type="submission" date="2016-07" db="EMBL/GenBank/DDBJ databases">
        <title>Frankia sp. NRRL B-16219 Genome sequencing.</title>
        <authorList>
            <person name="Ghodhbane-Gtari F."/>
            <person name="Swanson E."/>
            <person name="Gueddou A."/>
            <person name="Louati M."/>
            <person name="Nouioui I."/>
            <person name="Hezbri K."/>
            <person name="Abebe-Akele F."/>
            <person name="Simpson S."/>
            <person name="Morris K."/>
            <person name="Thomas K."/>
            <person name="Gtari M."/>
            <person name="Tisa L.S."/>
        </authorList>
    </citation>
    <scope>NUCLEOTIDE SEQUENCE [LARGE SCALE GENOMIC DNA]</scope>
    <source>
        <strain evidence="2">NRRL B-16219</strain>
    </source>
</reference>
<organism evidence="1 2">
    <name type="scientific">Parafrankia soli</name>
    <dbReference type="NCBI Taxonomy" id="2599596"/>
    <lineage>
        <taxon>Bacteria</taxon>
        <taxon>Bacillati</taxon>
        <taxon>Actinomycetota</taxon>
        <taxon>Actinomycetes</taxon>
        <taxon>Frankiales</taxon>
        <taxon>Frankiaceae</taxon>
        <taxon>Parafrankia</taxon>
    </lineage>
</organism>
<dbReference type="Proteomes" id="UP000179769">
    <property type="component" value="Unassembled WGS sequence"/>
</dbReference>
<keyword evidence="2" id="KW-1185">Reference proteome</keyword>
<comment type="caution">
    <text evidence="1">The sequence shown here is derived from an EMBL/GenBank/DDBJ whole genome shotgun (WGS) entry which is preliminary data.</text>
</comment>
<evidence type="ECO:0000313" key="1">
    <source>
        <dbReference type="EMBL" id="OHV39691.1"/>
    </source>
</evidence>
<dbReference type="AlphaFoldDB" id="A0A1S1R1U5"/>
<gene>
    <name evidence="1" type="ORF">BBK14_13550</name>
</gene>
<evidence type="ECO:0000313" key="2">
    <source>
        <dbReference type="Proteomes" id="UP000179769"/>
    </source>
</evidence>
<proteinExistence type="predicted"/>
<accession>A0A1S1R1U5</accession>
<sequence length="168" mass="18290">MTTTSSLPTTTEVVVDGLPTTAEVVFAILNDLDRHDRAAASAHYARLAAACADPEQTFLAMDTVTVDGTTIDLFEVYDAGESLTGIVLSGHHDTATALAAVRAYAEDYLDDIFDDLLGETSRREVFQDASRLHHTHLRVFTFLGEQNWLLTDTPDGHDLPVTVFTPPV</sequence>
<protein>
    <submittedName>
        <fullName evidence="1">Uncharacterized protein</fullName>
    </submittedName>
</protein>